<feature type="region of interest" description="Disordered" evidence="1">
    <location>
        <begin position="1"/>
        <end position="75"/>
    </location>
</feature>
<gene>
    <name evidence="2" type="ORF">SAMN00777080_3549</name>
</gene>
<organism evidence="2 3">
    <name type="scientific">Aquiflexum balticum DSM 16537</name>
    <dbReference type="NCBI Taxonomy" id="758820"/>
    <lineage>
        <taxon>Bacteria</taxon>
        <taxon>Pseudomonadati</taxon>
        <taxon>Bacteroidota</taxon>
        <taxon>Cytophagia</taxon>
        <taxon>Cytophagales</taxon>
        <taxon>Cyclobacteriaceae</taxon>
        <taxon>Aquiflexum</taxon>
    </lineage>
</organism>
<dbReference type="EMBL" id="LT838813">
    <property type="protein sequence ID" value="SMD44912.1"/>
    <property type="molecule type" value="Genomic_DNA"/>
</dbReference>
<evidence type="ECO:0000313" key="2">
    <source>
        <dbReference type="EMBL" id="SMD44912.1"/>
    </source>
</evidence>
<dbReference type="RefSeq" id="WP_084121686.1">
    <property type="nucleotide sequence ID" value="NZ_LT838813.1"/>
</dbReference>
<evidence type="ECO:0000256" key="1">
    <source>
        <dbReference type="SAM" id="MobiDB-lite"/>
    </source>
</evidence>
<feature type="compositionally biased region" description="Basic and acidic residues" evidence="1">
    <location>
        <begin position="35"/>
        <end position="49"/>
    </location>
</feature>
<feature type="compositionally biased region" description="Basic and acidic residues" evidence="1">
    <location>
        <begin position="1"/>
        <end position="14"/>
    </location>
</feature>
<proteinExistence type="predicted"/>
<dbReference type="STRING" id="758820.SAMN00777080_3549"/>
<sequence>MDKLEGKQERRIDPDANPLLSVHDEEFTDALIEGVCKEEPKDQTKEKSLDGNLKSGHSEEDEKKVRVRRKRRGIH</sequence>
<evidence type="ECO:0000313" key="3">
    <source>
        <dbReference type="Proteomes" id="UP000192333"/>
    </source>
</evidence>
<protein>
    <submittedName>
        <fullName evidence="2">Uncharacterized protein</fullName>
    </submittedName>
</protein>
<keyword evidence="3" id="KW-1185">Reference proteome</keyword>
<reference evidence="3" key="1">
    <citation type="submission" date="2017-04" db="EMBL/GenBank/DDBJ databases">
        <authorList>
            <person name="Varghese N."/>
            <person name="Submissions S."/>
        </authorList>
    </citation>
    <scope>NUCLEOTIDE SEQUENCE [LARGE SCALE GENOMIC DNA]</scope>
    <source>
        <strain evidence="3">DSM 16537</strain>
    </source>
</reference>
<dbReference type="Proteomes" id="UP000192333">
    <property type="component" value="Chromosome I"/>
</dbReference>
<dbReference type="OrthoDB" id="9859151at2"/>
<feature type="compositionally biased region" description="Basic residues" evidence="1">
    <location>
        <begin position="65"/>
        <end position="75"/>
    </location>
</feature>
<accession>A0A1W2H8B6</accession>
<dbReference type="AlphaFoldDB" id="A0A1W2H8B6"/>
<name>A0A1W2H8B6_9BACT</name>